<accession>A0ABQ9IUS8</accession>
<feature type="compositionally biased region" description="Basic and acidic residues" evidence="1">
    <location>
        <begin position="141"/>
        <end position="153"/>
    </location>
</feature>
<organism evidence="2 3">
    <name type="scientific">Molorchus minor</name>
    <dbReference type="NCBI Taxonomy" id="1323400"/>
    <lineage>
        <taxon>Eukaryota</taxon>
        <taxon>Metazoa</taxon>
        <taxon>Ecdysozoa</taxon>
        <taxon>Arthropoda</taxon>
        <taxon>Hexapoda</taxon>
        <taxon>Insecta</taxon>
        <taxon>Pterygota</taxon>
        <taxon>Neoptera</taxon>
        <taxon>Endopterygota</taxon>
        <taxon>Coleoptera</taxon>
        <taxon>Polyphaga</taxon>
        <taxon>Cucujiformia</taxon>
        <taxon>Chrysomeloidea</taxon>
        <taxon>Cerambycidae</taxon>
        <taxon>Lamiinae</taxon>
        <taxon>Monochamini</taxon>
        <taxon>Molorchus</taxon>
    </lineage>
</organism>
<gene>
    <name evidence="2" type="ORF">NQ317_001224</name>
</gene>
<sequence length="198" mass="22152">MVSTRLDLLKEELALLRPKWIYCLFQVVSSMDAMKYSMEAEKYRSPYMPPSTLAMSMYSDPKYMDSPSKSYLERGYLESTTAFTKAYFESSKMYMDANKYNPDSSRTYPGLDIGKMYSDHQQQQQQQQQMPGGVGSPRSSDSPDVKPNQERLEGASSSSSTTTSSAGASPGALPGYYPSPTMQQVATLNQNRTFFSVS</sequence>
<protein>
    <submittedName>
        <fullName evidence="2">Uncharacterized protein</fullName>
    </submittedName>
</protein>
<dbReference type="EMBL" id="JAPWTJ010002426">
    <property type="protein sequence ID" value="KAJ8966165.1"/>
    <property type="molecule type" value="Genomic_DNA"/>
</dbReference>
<keyword evidence="3" id="KW-1185">Reference proteome</keyword>
<dbReference type="Proteomes" id="UP001162164">
    <property type="component" value="Unassembled WGS sequence"/>
</dbReference>
<comment type="caution">
    <text evidence="2">The sequence shown here is derived from an EMBL/GenBank/DDBJ whole genome shotgun (WGS) entry which is preliminary data.</text>
</comment>
<reference evidence="2" key="1">
    <citation type="journal article" date="2023" name="Insect Mol. Biol.">
        <title>Genome sequencing provides insights into the evolution of gene families encoding plant cell wall-degrading enzymes in longhorned beetles.</title>
        <authorList>
            <person name="Shin N.R."/>
            <person name="Okamura Y."/>
            <person name="Kirsch R."/>
            <person name="Pauchet Y."/>
        </authorList>
    </citation>
    <scope>NUCLEOTIDE SEQUENCE</scope>
    <source>
        <strain evidence="2">MMC_N1</strain>
    </source>
</reference>
<evidence type="ECO:0000256" key="1">
    <source>
        <dbReference type="SAM" id="MobiDB-lite"/>
    </source>
</evidence>
<feature type="compositionally biased region" description="Low complexity" evidence="1">
    <location>
        <begin position="154"/>
        <end position="172"/>
    </location>
</feature>
<name>A0ABQ9IUS8_9CUCU</name>
<evidence type="ECO:0000313" key="3">
    <source>
        <dbReference type="Proteomes" id="UP001162164"/>
    </source>
</evidence>
<proteinExistence type="predicted"/>
<evidence type="ECO:0000313" key="2">
    <source>
        <dbReference type="EMBL" id="KAJ8966165.1"/>
    </source>
</evidence>
<feature type="region of interest" description="Disordered" evidence="1">
    <location>
        <begin position="105"/>
        <end position="180"/>
    </location>
</feature>